<gene>
    <name evidence="7" type="ORF">FSC10_01800</name>
</gene>
<keyword evidence="3 5" id="KW-1133">Transmembrane helix</keyword>
<evidence type="ECO:0000313" key="8">
    <source>
        <dbReference type="Proteomes" id="UP000503505"/>
    </source>
</evidence>
<dbReference type="Pfam" id="PF04138">
    <property type="entry name" value="GtrA_DPMS_TM"/>
    <property type="match status" value="1"/>
</dbReference>
<protein>
    <submittedName>
        <fullName evidence="7">GtrA family protein</fullName>
    </submittedName>
</protein>
<keyword evidence="2 5" id="KW-0812">Transmembrane</keyword>
<comment type="subcellular location">
    <subcellularLocation>
        <location evidence="1">Membrane</location>
        <topology evidence="1">Multi-pass membrane protein</topology>
    </subcellularLocation>
</comment>
<dbReference type="Proteomes" id="UP000503505">
    <property type="component" value="Chromosome"/>
</dbReference>
<feature type="transmembrane region" description="Helical" evidence="5">
    <location>
        <begin position="49"/>
        <end position="69"/>
    </location>
</feature>
<evidence type="ECO:0000256" key="2">
    <source>
        <dbReference type="ARBA" id="ARBA00022692"/>
    </source>
</evidence>
<keyword evidence="4 5" id="KW-0472">Membrane</keyword>
<dbReference type="InterPro" id="IPR007267">
    <property type="entry name" value="GtrA_DPMS_TM"/>
</dbReference>
<evidence type="ECO:0000256" key="5">
    <source>
        <dbReference type="SAM" id="Phobius"/>
    </source>
</evidence>
<dbReference type="GO" id="GO:0016020">
    <property type="term" value="C:membrane"/>
    <property type="evidence" value="ECO:0007669"/>
    <property type="project" value="UniProtKB-SubCell"/>
</dbReference>
<feature type="transmembrane region" description="Helical" evidence="5">
    <location>
        <begin position="20"/>
        <end position="37"/>
    </location>
</feature>
<dbReference type="GO" id="GO:0000271">
    <property type="term" value="P:polysaccharide biosynthetic process"/>
    <property type="evidence" value="ECO:0007669"/>
    <property type="project" value="InterPro"/>
</dbReference>
<evidence type="ECO:0000256" key="3">
    <source>
        <dbReference type="ARBA" id="ARBA00022989"/>
    </source>
</evidence>
<organism evidence="7 8">
    <name type="scientific">Acinetobacter schindleri</name>
    <dbReference type="NCBI Taxonomy" id="108981"/>
    <lineage>
        <taxon>Bacteria</taxon>
        <taxon>Pseudomonadati</taxon>
        <taxon>Pseudomonadota</taxon>
        <taxon>Gammaproteobacteria</taxon>
        <taxon>Moraxellales</taxon>
        <taxon>Moraxellaceae</taxon>
        <taxon>Acinetobacter</taxon>
    </lineage>
</organism>
<feature type="domain" description="GtrA/DPMS transmembrane" evidence="6">
    <location>
        <begin position="2"/>
        <end position="95"/>
    </location>
</feature>
<sequence length="99" mass="11668">MGCFFIIIKLFFLNQALSNFIGFIVSIVIGYFLNSIWTFNKKINLKKFFLFFFKMGCISILIGWLGDIWNFPNLFTLILSTFSSLIIGFFFSKFLFLRL</sequence>
<accession>A0AAE6WTQ3</accession>
<evidence type="ECO:0000256" key="1">
    <source>
        <dbReference type="ARBA" id="ARBA00004141"/>
    </source>
</evidence>
<feature type="transmembrane region" description="Helical" evidence="5">
    <location>
        <begin position="75"/>
        <end position="96"/>
    </location>
</feature>
<dbReference type="EMBL" id="CP044463">
    <property type="protein sequence ID" value="QIC66181.1"/>
    <property type="molecule type" value="Genomic_DNA"/>
</dbReference>
<dbReference type="AlphaFoldDB" id="A0AAE6WTQ3"/>
<proteinExistence type="predicted"/>
<evidence type="ECO:0000256" key="4">
    <source>
        <dbReference type="ARBA" id="ARBA00023136"/>
    </source>
</evidence>
<reference evidence="7 8" key="1">
    <citation type="submission" date="2019-09" db="EMBL/GenBank/DDBJ databases">
        <title>Non-baumannii Acinetobacter spp. carrying blaNDM-1 isolated in China.</title>
        <authorList>
            <person name="Cui C."/>
            <person name="Chen C."/>
            <person name="Sun J."/>
            <person name="Liu Y."/>
        </authorList>
    </citation>
    <scope>NUCLEOTIDE SEQUENCE [LARGE SCALE GENOMIC DNA]</scope>
    <source>
        <strain evidence="7 8">HZE23-1</strain>
    </source>
</reference>
<evidence type="ECO:0000259" key="6">
    <source>
        <dbReference type="Pfam" id="PF04138"/>
    </source>
</evidence>
<evidence type="ECO:0000313" key="7">
    <source>
        <dbReference type="EMBL" id="QIC66181.1"/>
    </source>
</evidence>
<name>A0AAE6WTQ3_9GAMM</name>
<dbReference type="RefSeq" id="WP_163170802.1">
    <property type="nucleotide sequence ID" value="NZ_CP044463.1"/>
</dbReference>